<reference evidence="1 2" key="1">
    <citation type="submission" date="2011-10" db="EMBL/GenBank/DDBJ databases">
        <title>The Improved High-Quality Draft genome of Methanoplanus limicola DSM 2279.</title>
        <authorList>
            <consortium name="US DOE Joint Genome Institute (JGI-PGF)"/>
            <person name="Lucas S."/>
            <person name="Copeland A."/>
            <person name="Lapidus A."/>
            <person name="Glavina del Rio T."/>
            <person name="Dalin E."/>
            <person name="Tice H."/>
            <person name="Bruce D."/>
            <person name="Goodwin L."/>
            <person name="Pitluck S."/>
            <person name="Peters L."/>
            <person name="Mikhailova N."/>
            <person name="Lu M."/>
            <person name="Kyrpides N."/>
            <person name="Mavromatis K."/>
            <person name="Ivanova N."/>
            <person name="Markowitz V."/>
            <person name="Cheng J.-F."/>
            <person name="Hugenholtz P."/>
            <person name="Woyke T."/>
            <person name="Wu D."/>
            <person name="Wirth R."/>
            <person name="Brambilla E.-M."/>
            <person name="Klenk H.-P."/>
            <person name="Eisen J.A."/>
        </authorList>
    </citation>
    <scope>NUCLEOTIDE SEQUENCE [LARGE SCALE GENOMIC DNA]</scope>
    <source>
        <strain evidence="1 2">DSM 2279</strain>
    </source>
</reference>
<dbReference type="STRING" id="937775.Metlim_2305"/>
<dbReference type="EMBL" id="CM001436">
    <property type="protein sequence ID" value="EHQ36361.1"/>
    <property type="molecule type" value="Genomic_DNA"/>
</dbReference>
<keyword evidence="2" id="KW-1185">Reference proteome</keyword>
<evidence type="ECO:0000313" key="1">
    <source>
        <dbReference type="EMBL" id="EHQ36361.1"/>
    </source>
</evidence>
<organism evidence="1 2">
    <name type="scientific">Methanoplanus limicola DSM 2279</name>
    <dbReference type="NCBI Taxonomy" id="937775"/>
    <lineage>
        <taxon>Archaea</taxon>
        <taxon>Methanobacteriati</taxon>
        <taxon>Methanobacteriota</taxon>
        <taxon>Stenosarchaea group</taxon>
        <taxon>Methanomicrobia</taxon>
        <taxon>Methanomicrobiales</taxon>
        <taxon>Methanomicrobiaceae</taxon>
        <taxon>Methanoplanus</taxon>
    </lineage>
</organism>
<dbReference type="RefSeq" id="WP_004078617.1">
    <property type="nucleotide sequence ID" value="NZ_CM001436.1"/>
</dbReference>
<dbReference type="PIRSF" id="PIRSF037181">
    <property type="entry name" value="DGC"/>
    <property type="match status" value="1"/>
</dbReference>
<dbReference type="AlphaFoldDB" id="H1Z216"/>
<dbReference type="OrthoDB" id="371695at2157"/>
<dbReference type="InParanoid" id="H1Z216"/>
<proteinExistence type="predicted"/>
<dbReference type="Pfam" id="PF08859">
    <property type="entry name" value="DGC"/>
    <property type="match status" value="1"/>
</dbReference>
<sequence>MGDIPKCTCGGPDAPGDKKKIIFSCSGASNVGELSNAAAVLLTKEGFGNKACTASLAIETPSVMKKAEDADLIVVIDGCPVGCARHIAENAGVKIDQYLIVTKLGIKKIGDMDIVEDDLETVVSAAWEGKCVCQDAKEEKESDKKAPVCGCGGGCR</sequence>
<name>H1Z216_9EURY</name>
<dbReference type="HOGENOM" id="CLU_143943_0_0_2"/>
<protein>
    <submittedName>
        <fullName evidence="1">DGC domain protein</fullName>
    </submittedName>
</protein>
<dbReference type="InterPro" id="IPR014958">
    <property type="entry name" value="DGC"/>
</dbReference>
<evidence type="ECO:0000313" key="2">
    <source>
        <dbReference type="Proteomes" id="UP000005741"/>
    </source>
</evidence>
<dbReference type="PATRIC" id="fig|937775.9.peg.2606"/>
<gene>
    <name evidence="1" type="ORF">Metlim_2305</name>
</gene>
<dbReference type="Proteomes" id="UP000005741">
    <property type="component" value="Chromosome"/>
</dbReference>
<accession>H1Z216</accession>